<dbReference type="Proteomes" id="UP001524383">
    <property type="component" value="Unassembled WGS sequence"/>
</dbReference>
<name>A0ABD4TH19_9EURY</name>
<dbReference type="InterPro" id="IPR055979">
    <property type="entry name" value="DUF7557"/>
</dbReference>
<reference evidence="1 2" key="1">
    <citation type="submission" date="2019-08" db="EMBL/GenBank/DDBJ databases">
        <authorList>
            <person name="Chen S.-C."/>
            <person name="Lai M.-C."/>
            <person name="You Y.-T."/>
        </authorList>
    </citation>
    <scope>NUCLEOTIDE SEQUENCE [LARGE SCALE GENOMIC DNA]</scope>
    <source>
        <strain evidence="1 2">P2F9704a</strain>
    </source>
</reference>
<protein>
    <recommendedName>
        <fullName evidence="3">CopG family transcriptional regulator</fullName>
    </recommendedName>
</protein>
<accession>A0ABD4TH19</accession>
<keyword evidence="2" id="KW-1185">Reference proteome</keyword>
<organism evidence="1 2">
    <name type="scientific">Methanocalculus taiwanensis</name>
    <dbReference type="NCBI Taxonomy" id="106207"/>
    <lineage>
        <taxon>Archaea</taxon>
        <taxon>Methanobacteriati</taxon>
        <taxon>Methanobacteriota</taxon>
        <taxon>Stenosarchaea group</taxon>
        <taxon>Methanomicrobia</taxon>
        <taxon>Methanomicrobiales</taxon>
        <taxon>Methanocalculaceae</taxon>
        <taxon>Methanocalculus</taxon>
    </lineage>
</organism>
<comment type="caution">
    <text evidence="1">The sequence shown here is derived from an EMBL/GenBank/DDBJ whole genome shotgun (WGS) entry which is preliminary data.</text>
</comment>
<dbReference type="EMBL" id="VOTZ01000007">
    <property type="protein sequence ID" value="MCQ1538257.1"/>
    <property type="molecule type" value="Genomic_DNA"/>
</dbReference>
<dbReference type="Pfam" id="PF24434">
    <property type="entry name" value="DUF7557"/>
    <property type="match status" value="1"/>
</dbReference>
<proteinExistence type="predicted"/>
<dbReference type="RefSeq" id="WP_255332199.1">
    <property type="nucleotide sequence ID" value="NZ_VOTZ01000007.1"/>
</dbReference>
<sequence length="86" mass="9980">MSMTSVQLRPETKEKLNDLKIHPRETYDELINRLADAAYDDEPLSPDEIESLKVSEEDIKAGRYRTLRDIMCDLGDDQIIRQLGEE</sequence>
<gene>
    <name evidence="1" type="ORF">FTO68_04535</name>
</gene>
<evidence type="ECO:0000313" key="1">
    <source>
        <dbReference type="EMBL" id="MCQ1538257.1"/>
    </source>
</evidence>
<dbReference type="AlphaFoldDB" id="A0ABD4TH19"/>
<evidence type="ECO:0008006" key="3">
    <source>
        <dbReference type="Google" id="ProtNLM"/>
    </source>
</evidence>
<evidence type="ECO:0000313" key="2">
    <source>
        <dbReference type="Proteomes" id="UP001524383"/>
    </source>
</evidence>